<evidence type="ECO:0000313" key="1">
    <source>
        <dbReference type="EMBL" id="MYZ53682.1"/>
    </source>
</evidence>
<evidence type="ECO:0000313" key="2">
    <source>
        <dbReference type="Proteomes" id="UP000481947"/>
    </source>
</evidence>
<dbReference type="AlphaFoldDB" id="A0A7C9NAF3"/>
<proteinExistence type="predicted"/>
<dbReference type="RefSeq" id="WP_161126225.1">
    <property type="nucleotide sequence ID" value="NZ_VYSB01000025.1"/>
</dbReference>
<organism evidence="1 2">
    <name type="scientific">Malikia spinosa</name>
    <dbReference type="NCBI Taxonomy" id="86180"/>
    <lineage>
        <taxon>Bacteria</taxon>
        <taxon>Pseudomonadati</taxon>
        <taxon>Pseudomonadota</taxon>
        <taxon>Betaproteobacteria</taxon>
        <taxon>Burkholderiales</taxon>
        <taxon>Comamonadaceae</taxon>
        <taxon>Malikia</taxon>
    </lineage>
</organism>
<gene>
    <name evidence="1" type="ORF">F5985_16490</name>
</gene>
<name>A0A7C9NAF3_9BURK</name>
<accession>A0A7C9NAF3</accession>
<dbReference type="InterPro" id="IPR045738">
    <property type="entry name" value="DUF6088"/>
</dbReference>
<comment type="caution">
    <text evidence="1">The sequence shown here is derived from an EMBL/GenBank/DDBJ whole genome shotgun (WGS) entry which is preliminary data.</text>
</comment>
<keyword evidence="1" id="KW-0378">Hydrolase</keyword>
<dbReference type="GO" id="GO:0016787">
    <property type="term" value="F:hydrolase activity"/>
    <property type="evidence" value="ECO:0007669"/>
    <property type="project" value="UniProtKB-KW"/>
</dbReference>
<sequence length="142" mass="15250">MSVKERIREVIERQAGNVILRADMAGLGSRSQITAVLRELISDRVLVRIGLGVYVKTRISSVTAAVIPAGSLESLAVETLNRLGVDVEPGRAAAEYNSGKSTQLPGRFVVIIGRRRITRKIAVGGRELVYEQGNGTSLPGKP</sequence>
<dbReference type="Proteomes" id="UP000481947">
    <property type="component" value="Unassembled WGS sequence"/>
</dbReference>
<dbReference type="Pfam" id="PF19570">
    <property type="entry name" value="DUF6088"/>
    <property type="match status" value="1"/>
</dbReference>
<dbReference type="EMBL" id="VYSB01000025">
    <property type="protein sequence ID" value="MYZ53682.1"/>
    <property type="molecule type" value="Genomic_DNA"/>
</dbReference>
<protein>
    <submittedName>
        <fullName evidence="1">S-adenosylhomocysteine hydrolase</fullName>
    </submittedName>
</protein>
<reference evidence="1 2" key="1">
    <citation type="submission" date="2019-09" db="EMBL/GenBank/DDBJ databases">
        <title>Identification of Malikia spinosa a prominent benzene-, toluene-, and ethylbenzene-degrading bacterium: enrichment, isolation and whole genome sequencing.</title>
        <authorList>
            <person name="Tancsics A."/>
            <person name="Revesz F."/>
            <person name="Kriszt B."/>
        </authorList>
    </citation>
    <scope>NUCLEOTIDE SEQUENCE [LARGE SCALE GENOMIC DNA]</scope>
    <source>
        <strain evidence="1 2">AB6</strain>
    </source>
</reference>